<comment type="similarity">
    <text evidence="2">Belongs to the NAD(P)-dependent epimerase/dehydratase family. Dihydroflavonol-4-reductase subfamily.</text>
</comment>
<sequence length="312" mass="34570">MKKVGIIGGSGFIGSHITKIFLEHNFEVKSSTMAISNKHKYQHLMAMENAENLHICELNVLDKKQLKQFVSDCDIVIHSGTPFQLDFEDAKTELFQPTIKGTENFLDSINDIPSVKKVVILASVAAYNTNFPLPAGGKSVSESFGENDVSFTSEESHPYLQAKFIANQTVNDFIKNHPSLDTEIVSVSPVMVMGKSLSNRGDSTSTGIQFVFKNKIVPNPFIQMLYDEDIEIAMVNVLDVAKSVFKAATLSGLHGKNYLLSSETYSVSDVSLMLNNQPPRNKPKIIYKNLLAIQDLGISFQPVENTLQQYNS</sequence>
<dbReference type="RefSeq" id="WP_290206572.1">
    <property type="nucleotide sequence ID" value="NZ_JASDDK010000002.1"/>
</dbReference>
<dbReference type="Gene3D" id="3.40.50.720">
    <property type="entry name" value="NAD(P)-binding Rossmann-like Domain"/>
    <property type="match status" value="1"/>
</dbReference>
<dbReference type="Pfam" id="PF01370">
    <property type="entry name" value="Epimerase"/>
    <property type="match status" value="1"/>
</dbReference>
<accession>A0ABT7ZVR7</accession>
<keyword evidence="5" id="KW-1185">Reference proteome</keyword>
<name>A0ABT7ZVR7_9FLAO</name>
<proteinExistence type="inferred from homology"/>
<dbReference type="InterPro" id="IPR050425">
    <property type="entry name" value="NAD(P)_dehydrat-like"/>
</dbReference>
<dbReference type="SUPFAM" id="SSF51735">
    <property type="entry name" value="NAD(P)-binding Rossmann-fold domains"/>
    <property type="match status" value="1"/>
</dbReference>
<dbReference type="InterPro" id="IPR001509">
    <property type="entry name" value="Epimerase_deHydtase"/>
</dbReference>
<feature type="domain" description="NAD-dependent epimerase/dehydratase" evidence="3">
    <location>
        <begin position="6"/>
        <end position="258"/>
    </location>
</feature>
<keyword evidence="1" id="KW-0560">Oxidoreductase</keyword>
<evidence type="ECO:0000313" key="4">
    <source>
        <dbReference type="EMBL" id="MDN3492924.1"/>
    </source>
</evidence>
<gene>
    <name evidence="4" type="ORF">QMA06_09335</name>
</gene>
<organism evidence="4 5">
    <name type="scientific">Winogradskyella bathintestinalis</name>
    <dbReference type="NCBI Taxonomy" id="3035208"/>
    <lineage>
        <taxon>Bacteria</taxon>
        <taxon>Pseudomonadati</taxon>
        <taxon>Bacteroidota</taxon>
        <taxon>Flavobacteriia</taxon>
        <taxon>Flavobacteriales</taxon>
        <taxon>Flavobacteriaceae</taxon>
        <taxon>Winogradskyella</taxon>
    </lineage>
</organism>
<dbReference type="PANTHER" id="PTHR10366:SF564">
    <property type="entry name" value="STEROL-4-ALPHA-CARBOXYLATE 3-DEHYDROGENASE, DECARBOXYLATING"/>
    <property type="match status" value="1"/>
</dbReference>
<evidence type="ECO:0000256" key="2">
    <source>
        <dbReference type="ARBA" id="ARBA00023445"/>
    </source>
</evidence>
<evidence type="ECO:0000256" key="1">
    <source>
        <dbReference type="ARBA" id="ARBA00023002"/>
    </source>
</evidence>
<comment type="caution">
    <text evidence="4">The sequence shown here is derived from an EMBL/GenBank/DDBJ whole genome shotgun (WGS) entry which is preliminary data.</text>
</comment>
<dbReference type="EMBL" id="JASDDK010000002">
    <property type="protein sequence ID" value="MDN3492924.1"/>
    <property type="molecule type" value="Genomic_DNA"/>
</dbReference>
<dbReference type="Proteomes" id="UP001231197">
    <property type="component" value="Unassembled WGS sequence"/>
</dbReference>
<protein>
    <submittedName>
        <fullName evidence="4">NAD-dependent epimerase/dehydratase family protein</fullName>
    </submittedName>
</protein>
<evidence type="ECO:0000259" key="3">
    <source>
        <dbReference type="Pfam" id="PF01370"/>
    </source>
</evidence>
<dbReference type="PANTHER" id="PTHR10366">
    <property type="entry name" value="NAD DEPENDENT EPIMERASE/DEHYDRATASE"/>
    <property type="match status" value="1"/>
</dbReference>
<dbReference type="InterPro" id="IPR036291">
    <property type="entry name" value="NAD(P)-bd_dom_sf"/>
</dbReference>
<reference evidence="4 5" key="1">
    <citation type="journal article" date="2023" name="Int. J. Syst. Evol. Microbiol.">
        <title>Winogradskyella bathintestinalis sp. nov., isolated from the intestine of the deep-sea loosejaw dragonfish, Malacosteus niger.</title>
        <authorList>
            <person name="Uniacke-Lowe S."/>
            <person name="Johnson C.N."/>
            <person name="Stanton C."/>
            <person name="Hill C."/>
            <person name="Ross P."/>
        </authorList>
    </citation>
    <scope>NUCLEOTIDE SEQUENCE [LARGE SCALE GENOMIC DNA]</scope>
    <source>
        <strain evidence="4 5">APC 3343</strain>
    </source>
</reference>
<evidence type="ECO:0000313" key="5">
    <source>
        <dbReference type="Proteomes" id="UP001231197"/>
    </source>
</evidence>